<reference evidence="2 3" key="1">
    <citation type="submission" date="2016-04" db="EMBL/GenBank/DDBJ databases">
        <title>The genome of Intoshia linei affirms orthonectids as highly simplified spiralians.</title>
        <authorList>
            <person name="Mikhailov K.V."/>
            <person name="Slusarev G.S."/>
            <person name="Nikitin M.A."/>
            <person name="Logacheva M.D."/>
            <person name="Penin A."/>
            <person name="Aleoshin V."/>
            <person name="Panchin Y.V."/>
        </authorList>
    </citation>
    <scope>NUCLEOTIDE SEQUENCE [LARGE SCALE GENOMIC DNA]</scope>
    <source>
        <strain evidence="2">Intl2013</strain>
        <tissue evidence="2">Whole animal</tissue>
    </source>
</reference>
<evidence type="ECO:0000313" key="2">
    <source>
        <dbReference type="EMBL" id="OAF70917.1"/>
    </source>
</evidence>
<dbReference type="InterPro" id="IPR038792">
    <property type="entry name" value="CFAP97D1/2"/>
</dbReference>
<organism evidence="2 3">
    <name type="scientific">Intoshia linei</name>
    <dbReference type="NCBI Taxonomy" id="1819745"/>
    <lineage>
        <taxon>Eukaryota</taxon>
        <taxon>Metazoa</taxon>
        <taxon>Spiralia</taxon>
        <taxon>Lophotrochozoa</taxon>
        <taxon>Mesozoa</taxon>
        <taxon>Orthonectida</taxon>
        <taxon>Rhopaluridae</taxon>
        <taxon>Intoshia</taxon>
    </lineage>
</organism>
<proteinExistence type="inferred from homology"/>
<gene>
    <name evidence="2" type="ORF">A3Q56_01346</name>
</gene>
<name>A0A177B9D4_9BILA</name>
<dbReference type="OrthoDB" id="2163395at2759"/>
<keyword evidence="3" id="KW-1185">Reference proteome</keyword>
<evidence type="ECO:0008006" key="4">
    <source>
        <dbReference type="Google" id="ProtNLM"/>
    </source>
</evidence>
<sequence>MPNLHRSYIPILPAQSKLLQKRWDELTYKKHINKLKTIRPVVDTKAPDTFMHLHLKLKKIQMEAERLAEVERDNHLLLNKMTQIMQTKGRVDNVNTVKSKSLNREKRIRDFIKITNENKEILGRLLTRKPLYSSEKWRKEWIENCKMMENIARFQKDWWKKDKKKTT</sequence>
<dbReference type="EMBL" id="LWCA01000099">
    <property type="protein sequence ID" value="OAF70917.1"/>
    <property type="molecule type" value="Genomic_DNA"/>
</dbReference>
<dbReference type="Pfam" id="PF13879">
    <property type="entry name" value="Hmw_CFAP97"/>
    <property type="match status" value="1"/>
</dbReference>
<evidence type="ECO:0000313" key="3">
    <source>
        <dbReference type="Proteomes" id="UP000078046"/>
    </source>
</evidence>
<dbReference type="AlphaFoldDB" id="A0A177B9D4"/>
<evidence type="ECO:0000256" key="1">
    <source>
        <dbReference type="ARBA" id="ARBA00008315"/>
    </source>
</evidence>
<comment type="caution">
    <text evidence="2">The sequence shown here is derived from an EMBL/GenBank/DDBJ whole genome shotgun (WGS) entry which is preliminary data.</text>
</comment>
<dbReference type="InterPro" id="IPR029488">
    <property type="entry name" value="Hmw/CFAP97"/>
</dbReference>
<dbReference type="Proteomes" id="UP000078046">
    <property type="component" value="Unassembled WGS sequence"/>
</dbReference>
<protein>
    <recommendedName>
        <fullName evidence="4">Cilia- and flagella-associated protein 97</fullName>
    </recommendedName>
</protein>
<accession>A0A177B9D4</accession>
<dbReference type="PANTHER" id="PTHR33768">
    <property type="entry name" value="MIP11318P"/>
    <property type="match status" value="1"/>
</dbReference>
<dbReference type="PANTHER" id="PTHR33768:SF3">
    <property type="entry name" value="MIP11318P"/>
    <property type="match status" value="1"/>
</dbReference>
<comment type="similarity">
    <text evidence="1">Belongs to the CFAP97 family.</text>
</comment>